<keyword evidence="1" id="KW-1133">Transmembrane helix</keyword>
<evidence type="ECO:0000256" key="1">
    <source>
        <dbReference type="SAM" id="Phobius"/>
    </source>
</evidence>
<dbReference type="EMBL" id="DS989824">
    <property type="protein sequence ID" value="EFR00610.1"/>
    <property type="molecule type" value="Genomic_DNA"/>
</dbReference>
<keyword evidence="1" id="KW-0812">Transmembrane</keyword>
<dbReference type="HOGENOM" id="CLU_1354310_0_0_1"/>
<dbReference type="InParanoid" id="E4USZ7"/>
<gene>
    <name evidence="2" type="ORF">MGYG_09021</name>
</gene>
<keyword evidence="1" id="KW-0472">Membrane</keyword>
<organism evidence="3">
    <name type="scientific">Arthroderma gypseum (strain ATCC MYA-4604 / CBS 118893)</name>
    <name type="common">Microsporum gypseum</name>
    <dbReference type="NCBI Taxonomy" id="535722"/>
    <lineage>
        <taxon>Eukaryota</taxon>
        <taxon>Fungi</taxon>
        <taxon>Dikarya</taxon>
        <taxon>Ascomycota</taxon>
        <taxon>Pezizomycotina</taxon>
        <taxon>Eurotiomycetes</taxon>
        <taxon>Eurotiomycetidae</taxon>
        <taxon>Onygenales</taxon>
        <taxon>Arthrodermataceae</taxon>
        <taxon>Nannizzia</taxon>
    </lineage>
</organism>
<evidence type="ECO:0000313" key="2">
    <source>
        <dbReference type="EMBL" id="EFR00610.1"/>
    </source>
</evidence>
<sequence>MKGRNVPLLRLATPLKLFTFFHSRCDICDLRRIAMPMTSRNSRTFGLRTRVRSSWSLFPRGIFGGIFAAIYIGALKIGQSWARGTEIGFICYKGIMSRNRRKSRLIRGIHLDAKKLRYLLQFMQHSGSPDGVQWTPDIPFACIPRTFENAITTGPDPKGWPLTDLVLLEMQHVLNAVASLFTGSEPNDFAYSDQGSPKMAIA</sequence>
<dbReference type="GeneID" id="10028719"/>
<feature type="transmembrane region" description="Helical" evidence="1">
    <location>
        <begin position="57"/>
        <end position="74"/>
    </location>
</feature>
<dbReference type="Proteomes" id="UP000002669">
    <property type="component" value="Unassembled WGS sequence"/>
</dbReference>
<dbReference type="RefSeq" id="XP_003173440.1">
    <property type="nucleotide sequence ID" value="XM_003173392.1"/>
</dbReference>
<accession>E4USZ7</accession>
<protein>
    <submittedName>
        <fullName evidence="2">Uncharacterized protein</fullName>
    </submittedName>
</protein>
<name>E4USZ7_ARTGP</name>
<reference evidence="3" key="1">
    <citation type="journal article" date="2012" name="MBio">
        <title>Comparative genome analysis of Trichophyton rubrum and related dermatophytes reveals candidate genes involved in infection.</title>
        <authorList>
            <person name="Martinez D.A."/>
            <person name="Oliver B.G."/>
            <person name="Graeser Y."/>
            <person name="Goldberg J.M."/>
            <person name="Li W."/>
            <person name="Martinez-Rossi N.M."/>
            <person name="Monod M."/>
            <person name="Shelest E."/>
            <person name="Barton R.C."/>
            <person name="Birch E."/>
            <person name="Brakhage A.A."/>
            <person name="Chen Z."/>
            <person name="Gurr S.J."/>
            <person name="Heiman D."/>
            <person name="Heitman J."/>
            <person name="Kosti I."/>
            <person name="Rossi A."/>
            <person name="Saif S."/>
            <person name="Samalova M."/>
            <person name="Saunders C.W."/>
            <person name="Shea T."/>
            <person name="Summerbell R.C."/>
            <person name="Xu J."/>
            <person name="Young S."/>
            <person name="Zeng Q."/>
            <person name="Birren B.W."/>
            <person name="Cuomo C.A."/>
            <person name="White T.C."/>
        </authorList>
    </citation>
    <scope>NUCLEOTIDE SEQUENCE [LARGE SCALE GENOMIC DNA]</scope>
    <source>
        <strain evidence="3">ATCC MYA-4604 / CBS 118893</strain>
    </source>
</reference>
<dbReference type="AlphaFoldDB" id="E4USZ7"/>
<keyword evidence="3" id="KW-1185">Reference proteome</keyword>
<dbReference type="VEuPathDB" id="FungiDB:MGYG_09021"/>
<proteinExistence type="predicted"/>
<evidence type="ECO:0000313" key="3">
    <source>
        <dbReference type="Proteomes" id="UP000002669"/>
    </source>
</evidence>